<sequence length="102" mass="11597">MSVRPIEVQGAIPFSQKTGKIQEQLQQRGQVGQEILGQAEKEVTERKRVQVGESNESEKSRFHKDSQSGQQQEDKQQKKNKKEQAQPTVSHPYKGKFVDFSG</sequence>
<dbReference type="RefSeq" id="WP_210597715.1">
    <property type="nucleotide sequence ID" value="NZ_JAGKSQ010000005.1"/>
</dbReference>
<dbReference type="EMBL" id="JAGKSQ010000005">
    <property type="protein sequence ID" value="MBP3952012.1"/>
    <property type="molecule type" value="Genomic_DNA"/>
</dbReference>
<comment type="caution">
    <text evidence="2">The sequence shown here is derived from an EMBL/GenBank/DDBJ whole genome shotgun (WGS) entry which is preliminary data.</text>
</comment>
<accession>A0A940WWU8</accession>
<dbReference type="AlphaFoldDB" id="A0A940WWU8"/>
<gene>
    <name evidence="2" type="ORF">J7W16_12805</name>
</gene>
<proteinExistence type="predicted"/>
<evidence type="ECO:0008006" key="4">
    <source>
        <dbReference type="Google" id="ProtNLM"/>
    </source>
</evidence>
<evidence type="ECO:0000256" key="1">
    <source>
        <dbReference type="SAM" id="MobiDB-lite"/>
    </source>
</evidence>
<feature type="compositionally biased region" description="Basic and acidic residues" evidence="1">
    <location>
        <begin position="44"/>
        <end position="77"/>
    </location>
</feature>
<evidence type="ECO:0000313" key="2">
    <source>
        <dbReference type="EMBL" id="MBP3952012.1"/>
    </source>
</evidence>
<reference evidence="2" key="1">
    <citation type="submission" date="2021-03" db="EMBL/GenBank/DDBJ databases">
        <title>Bacillus suaedae sp. nov., isolated from Suaeda aralocaspica.</title>
        <authorList>
            <person name="Lei R.F.R."/>
        </authorList>
    </citation>
    <scope>NUCLEOTIDE SEQUENCE</scope>
    <source>
        <strain evidence="2">YZJH907-2</strain>
    </source>
</reference>
<protein>
    <recommendedName>
        <fullName evidence="4">RNA polymerase subunit sigma</fullName>
    </recommendedName>
</protein>
<organism evidence="2 3">
    <name type="scientific">Halalkalibacter suaedae</name>
    <dbReference type="NCBI Taxonomy" id="2822140"/>
    <lineage>
        <taxon>Bacteria</taxon>
        <taxon>Bacillati</taxon>
        <taxon>Bacillota</taxon>
        <taxon>Bacilli</taxon>
        <taxon>Bacillales</taxon>
        <taxon>Bacillaceae</taxon>
        <taxon>Halalkalibacter</taxon>
    </lineage>
</organism>
<dbReference type="Proteomes" id="UP000678228">
    <property type="component" value="Unassembled WGS sequence"/>
</dbReference>
<evidence type="ECO:0000313" key="3">
    <source>
        <dbReference type="Proteomes" id="UP000678228"/>
    </source>
</evidence>
<name>A0A940WWU8_9BACI</name>
<keyword evidence="3" id="KW-1185">Reference proteome</keyword>
<feature type="region of interest" description="Disordered" evidence="1">
    <location>
        <begin position="44"/>
        <end position="102"/>
    </location>
</feature>